<comment type="caution">
    <text evidence="3">The sequence shown here is derived from an EMBL/GenBank/DDBJ whole genome shotgun (WGS) entry which is preliminary data.</text>
</comment>
<evidence type="ECO:0008006" key="5">
    <source>
        <dbReference type="Google" id="ProtNLM"/>
    </source>
</evidence>
<dbReference type="AlphaFoldDB" id="A0A4Z0AL19"/>
<evidence type="ECO:0000256" key="2">
    <source>
        <dbReference type="SAM" id="SignalP"/>
    </source>
</evidence>
<name>A0A4Z0AL19_9PSED</name>
<evidence type="ECO:0000313" key="3">
    <source>
        <dbReference type="EMBL" id="TFY86879.1"/>
    </source>
</evidence>
<reference evidence="3 4" key="1">
    <citation type="journal article" date="2019" name="Syst. Appl. Microbiol.">
        <title>New species of pathogenic Pseudomonas isolated from citrus in Tunisia: Proposal of Pseudomonas kairouanensis sp. nov. and Pseudomonas nabeulensis sp. nov.</title>
        <authorList>
            <person name="Oueslati M."/>
            <person name="Mulet M."/>
            <person name="Gomila M."/>
            <person name="Berge O."/>
            <person name="Hajlaoui M.R."/>
            <person name="Lalucat J."/>
            <person name="Sadfi-Zouaoui N."/>
            <person name="Garcia-Valdes E."/>
        </authorList>
    </citation>
    <scope>NUCLEOTIDE SEQUENCE [LARGE SCALE GENOMIC DNA]</scope>
    <source>
        <strain evidence="3 4">E10B</strain>
    </source>
</reference>
<evidence type="ECO:0000256" key="1">
    <source>
        <dbReference type="SAM" id="MobiDB-lite"/>
    </source>
</evidence>
<keyword evidence="4" id="KW-1185">Reference proteome</keyword>
<gene>
    <name evidence="3" type="ORF">DYL61_27130</name>
</gene>
<accession>A0A4Z0AL19</accession>
<dbReference type="EMBL" id="QUZT01000076">
    <property type="protein sequence ID" value="TFY86879.1"/>
    <property type="molecule type" value="Genomic_DNA"/>
</dbReference>
<protein>
    <recommendedName>
        <fullName evidence="5">Lipoprotein</fullName>
    </recommendedName>
</protein>
<dbReference type="RefSeq" id="WP_135310892.1">
    <property type="nucleotide sequence ID" value="NZ_QUZT01000076.1"/>
</dbReference>
<sequence>MSLRSTLCLLTLPLFAGCQYLPHTDYFTAPENEPNPAWIRIVNFTQHDDLYQYENGVRTGGVIRTGPLPFIHTQDKGMPKAGQNLTFDYYETQIRPGIETHVGMYWEGSRTKSCYVVTQFTPQAGRYYQFKMTSGSSGTCTLYPSLIERDKDGDGWHLTPNPDVTYKRDGPTAKTRYNNSLFENPDYHPPESLYPGMDVR</sequence>
<proteinExistence type="predicted"/>
<feature type="region of interest" description="Disordered" evidence="1">
    <location>
        <begin position="177"/>
        <end position="200"/>
    </location>
</feature>
<evidence type="ECO:0000313" key="4">
    <source>
        <dbReference type="Proteomes" id="UP000297734"/>
    </source>
</evidence>
<dbReference type="OrthoDB" id="7068698at2"/>
<keyword evidence="2" id="KW-0732">Signal</keyword>
<dbReference type="PROSITE" id="PS51257">
    <property type="entry name" value="PROKAR_LIPOPROTEIN"/>
    <property type="match status" value="1"/>
</dbReference>
<organism evidence="3 4">
    <name type="scientific">Pseudomonas nabeulensis</name>
    <dbReference type="NCBI Taxonomy" id="2293833"/>
    <lineage>
        <taxon>Bacteria</taxon>
        <taxon>Pseudomonadati</taxon>
        <taxon>Pseudomonadota</taxon>
        <taxon>Gammaproteobacteria</taxon>
        <taxon>Pseudomonadales</taxon>
        <taxon>Pseudomonadaceae</taxon>
        <taxon>Pseudomonas</taxon>
    </lineage>
</organism>
<feature type="chain" id="PRO_5021288161" description="Lipoprotein" evidence="2">
    <location>
        <begin position="17"/>
        <end position="200"/>
    </location>
</feature>
<feature type="signal peptide" evidence="2">
    <location>
        <begin position="1"/>
        <end position="16"/>
    </location>
</feature>
<dbReference type="Proteomes" id="UP000297734">
    <property type="component" value="Unassembled WGS sequence"/>
</dbReference>